<dbReference type="GO" id="GO:0000023">
    <property type="term" value="P:maltose metabolic process"/>
    <property type="evidence" value="ECO:0007669"/>
    <property type="project" value="UniProtKB-KW"/>
</dbReference>
<feature type="transmembrane region" description="Helical" evidence="10">
    <location>
        <begin position="490"/>
        <end position="508"/>
    </location>
</feature>
<comment type="similarity">
    <text evidence="2 9">Belongs to the major facilitator superfamily. Sugar transporter (TC 2.A.1.1) family.</text>
</comment>
<dbReference type="Pfam" id="PF00083">
    <property type="entry name" value="Sugar_tr"/>
    <property type="match status" value="1"/>
</dbReference>
<feature type="transmembrane region" description="Helical" evidence="10">
    <location>
        <begin position="143"/>
        <end position="164"/>
    </location>
</feature>
<dbReference type="Gene3D" id="1.20.1250.20">
    <property type="entry name" value="MFS general substrate transporter like domains"/>
    <property type="match status" value="1"/>
</dbReference>
<dbReference type="InterPro" id="IPR050360">
    <property type="entry name" value="MFS_Sugar_Transporters"/>
</dbReference>
<keyword evidence="7 10" id="KW-0472">Membrane</keyword>
<feature type="transmembrane region" description="Helical" evidence="10">
    <location>
        <begin position="240"/>
        <end position="258"/>
    </location>
</feature>
<evidence type="ECO:0000256" key="7">
    <source>
        <dbReference type="ARBA" id="ARBA00023136"/>
    </source>
</evidence>
<dbReference type="Proteomes" id="UP001152885">
    <property type="component" value="Unassembled WGS sequence"/>
</dbReference>
<keyword evidence="6 10" id="KW-1133">Transmembrane helix</keyword>
<feature type="domain" description="Major facilitator superfamily (MFS) profile" evidence="11">
    <location>
        <begin position="70"/>
        <end position="512"/>
    </location>
</feature>
<evidence type="ECO:0000256" key="9">
    <source>
        <dbReference type="RuleBase" id="RU003346"/>
    </source>
</evidence>
<dbReference type="InterPro" id="IPR005829">
    <property type="entry name" value="Sugar_transporter_CS"/>
</dbReference>
<dbReference type="EMBL" id="CANTUO010000007">
    <property type="protein sequence ID" value="CAI5760526.1"/>
    <property type="molecule type" value="Genomic_DNA"/>
</dbReference>
<dbReference type="SUPFAM" id="SSF103473">
    <property type="entry name" value="MFS general substrate transporter"/>
    <property type="match status" value="1"/>
</dbReference>
<evidence type="ECO:0000256" key="2">
    <source>
        <dbReference type="ARBA" id="ARBA00010992"/>
    </source>
</evidence>
<evidence type="ECO:0000256" key="6">
    <source>
        <dbReference type="ARBA" id="ARBA00022989"/>
    </source>
</evidence>
<evidence type="ECO:0000313" key="12">
    <source>
        <dbReference type="EMBL" id="CAI5760526.1"/>
    </source>
</evidence>
<keyword evidence="8" id="KW-0462">Maltose metabolism</keyword>
<proteinExistence type="inferred from homology"/>
<feature type="transmembrane region" description="Helical" evidence="10">
    <location>
        <begin position="361"/>
        <end position="382"/>
    </location>
</feature>
<dbReference type="OrthoDB" id="6612291at2759"/>
<evidence type="ECO:0000256" key="10">
    <source>
        <dbReference type="SAM" id="Phobius"/>
    </source>
</evidence>
<dbReference type="NCBIfam" id="TIGR00879">
    <property type="entry name" value="SP"/>
    <property type="match status" value="1"/>
</dbReference>
<evidence type="ECO:0000256" key="1">
    <source>
        <dbReference type="ARBA" id="ARBA00004141"/>
    </source>
</evidence>
<gene>
    <name evidence="12" type="ORF">CANVERA_P5035</name>
</gene>
<name>A0A9W4TZJ0_9ASCO</name>
<dbReference type="PROSITE" id="PS00217">
    <property type="entry name" value="SUGAR_TRANSPORT_2"/>
    <property type="match status" value="1"/>
</dbReference>
<dbReference type="GO" id="GO:0016020">
    <property type="term" value="C:membrane"/>
    <property type="evidence" value="ECO:0007669"/>
    <property type="project" value="UniProtKB-SubCell"/>
</dbReference>
<keyword evidence="13" id="KW-1185">Reference proteome</keyword>
<evidence type="ECO:0000259" key="11">
    <source>
        <dbReference type="PROSITE" id="PS50850"/>
    </source>
</evidence>
<feature type="transmembrane region" description="Helical" evidence="10">
    <location>
        <begin position="389"/>
        <end position="409"/>
    </location>
</feature>
<evidence type="ECO:0000256" key="3">
    <source>
        <dbReference type="ARBA" id="ARBA00022448"/>
    </source>
</evidence>
<dbReference type="PANTHER" id="PTHR48022:SF5">
    <property type="entry name" value="ALPHA-GLUCOSIDES PERMEASE MPH2-RELATED"/>
    <property type="match status" value="1"/>
</dbReference>
<dbReference type="InterPro" id="IPR003663">
    <property type="entry name" value="Sugar/inositol_transpt"/>
</dbReference>
<dbReference type="PROSITE" id="PS50850">
    <property type="entry name" value="MFS"/>
    <property type="match status" value="1"/>
</dbReference>
<feature type="transmembrane region" description="Helical" evidence="10">
    <location>
        <begin position="63"/>
        <end position="83"/>
    </location>
</feature>
<evidence type="ECO:0000256" key="5">
    <source>
        <dbReference type="ARBA" id="ARBA00022692"/>
    </source>
</evidence>
<dbReference type="GO" id="GO:0005351">
    <property type="term" value="F:carbohydrate:proton symporter activity"/>
    <property type="evidence" value="ECO:0007669"/>
    <property type="project" value="TreeGrafter"/>
</dbReference>
<feature type="transmembrane region" description="Helical" evidence="10">
    <location>
        <begin position="424"/>
        <end position="449"/>
    </location>
</feature>
<keyword evidence="4" id="KW-0762">Sugar transport</keyword>
<evidence type="ECO:0000256" key="4">
    <source>
        <dbReference type="ARBA" id="ARBA00022597"/>
    </source>
</evidence>
<sequence length="579" mass="65899">MSKDSKDIIEVAATSSSIENDSDERNVDAEIDEYVSSFLELSNEARNEDLRDKKMTFKEGFRMFPKAIMWSMIISTAIIMEAYDSNLLSNFYAYPAFAERFGVYYPKLNKWEIPAKWQSGLSMSYQCSQLIGLYLASHYVDVIGYRWTIIPTLILSIGLIFLQFFAPSKEVLLVAYVLIGIIWGSYQTITINYAAEVSPSSLRYYTTTWINICWIIGKLIAAGCVKGISQMERPDAYKIAFAIQWIWPVPIIIGVYLAPDSPWQLVKRGKLKEAKHSICRLISSSNKDVIADKMVTKIQMTLKEESLKDNGSFIEIFKGTNFRRTVIVTLIWVSQKVTGMGLTNYSTYFYEQAGLSVSNSFSFTIGENCLILVGTLISWFAVRRFGYFTLYMFGTIMMFILMMLVGGFGTYKGSSASWGAGSCLLIYSLFFDLSAGPLCYIIVADIPAVRLKIKTVMFGRIIYNISGIVTSIMTPYMLNPTAWNWGPLSGFYYGGFGFILIVWSYFYLPETKGLTFAEIDWLFANKIHARKFKSTEINLFDVDTMVQKFGNDGVKDIVDERENIYNEKNIEREIVEIKD</sequence>
<dbReference type="InterPro" id="IPR020846">
    <property type="entry name" value="MFS_dom"/>
</dbReference>
<comment type="caution">
    <text evidence="12">The sequence shown here is derived from an EMBL/GenBank/DDBJ whole genome shotgun (WGS) entry which is preliminary data.</text>
</comment>
<keyword evidence="3 9" id="KW-0813">Transport</keyword>
<dbReference type="PANTHER" id="PTHR48022">
    <property type="entry name" value="PLASTIDIC GLUCOSE TRANSPORTER 4"/>
    <property type="match status" value="1"/>
</dbReference>
<feature type="transmembrane region" description="Helical" evidence="10">
    <location>
        <begin position="171"/>
        <end position="189"/>
    </location>
</feature>
<accession>A0A9W4TZJ0</accession>
<keyword evidence="5 10" id="KW-0812">Transmembrane</keyword>
<comment type="subcellular location">
    <subcellularLocation>
        <location evidence="1">Membrane</location>
        <topology evidence="1">Multi-pass membrane protein</topology>
    </subcellularLocation>
</comment>
<reference evidence="12" key="1">
    <citation type="submission" date="2022-12" db="EMBL/GenBank/DDBJ databases">
        <authorList>
            <person name="Brejova B."/>
        </authorList>
    </citation>
    <scope>NUCLEOTIDE SEQUENCE</scope>
</reference>
<evidence type="ECO:0000256" key="8">
    <source>
        <dbReference type="ARBA" id="ARBA00026248"/>
    </source>
</evidence>
<organism evidence="12 13">
    <name type="scientific">Candida verbasci</name>
    <dbReference type="NCBI Taxonomy" id="1227364"/>
    <lineage>
        <taxon>Eukaryota</taxon>
        <taxon>Fungi</taxon>
        <taxon>Dikarya</taxon>
        <taxon>Ascomycota</taxon>
        <taxon>Saccharomycotina</taxon>
        <taxon>Pichiomycetes</taxon>
        <taxon>Debaryomycetaceae</taxon>
        <taxon>Candida/Lodderomyces clade</taxon>
        <taxon>Candida</taxon>
    </lineage>
</organism>
<dbReference type="AlphaFoldDB" id="A0A9W4TZJ0"/>
<dbReference type="InterPro" id="IPR005828">
    <property type="entry name" value="MFS_sugar_transport-like"/>
</dbReference>
<evidence type="ECO:0000313" key="13">
    <source>
        <dbReference type="Proteomes" id="UP001152885"/>
    </source>
</evidence>
<dbReference type="FunFam" id="1.20.1250.20:FF:000078">
    <property type="entry name" value="MFS maltose transporter, putative"/>
    <property type="match status" value="1"/>
</dbReference>
<feature type="transmembrane region" description="Helical" evidence="10">
    <location>
        <begin position="461"/>
        <end position="478"/>
    </location>
</feature>
<protein>
    <recommendedName>
        <fullName evidence="11">Major facilitator superfamily (MFS) profile domain-containing protein</fullName>
    </recommendedName>
</protein>
<feature type="transmembrane region" description="Helical" evidence="10">
    <location>
        <begin position="209"/>
        <end position="228"/>
    </location>
</feature>
<dbReference type="InterPro" id="IPR036259">
    <property type="entry name" value="MFS_trans_sf"/>
</dbReference>